<dbReference type="RefSeq" id="WP_377047503.1">
    <property type="nucleotide sequence ID" value="NZ_JBHLZH010000007.1"/>
</dbReference>
<sequence>MLANDWNLDIVVASMRRFINKALWLVAHKIPWKPILIWGPWVLALLTLTFYGIENWRGARAWEKAQKDAKDSGISLNQRDYLPEITAETIPLHSLAGFDSRRIHSVRNLISNSRSGHGPLKIKLSKDSRETRFYQRWQGQRRDFRSLLALPPKTEIEAARELEIILGAELKLLNELKHQLEGVPLVLPPPSGALYHHNSLWANVTQAAELTNDDIALAIAQEDPNRAIENILFLLKLANRECFPCYSSLSTSRTIWLLLEGSIWELVQSQLLTSEQVGTLLKVLENPPTQEQFKRALWGEAVATIHNLETFKIHRNRINEIYSSRGFDGMSLHSYTGVPAFDAISEECEKLRHRAFPSGWFDLDKARLIQFQLNADSAWKNSEYDPRMHLSEPECLERLFFEPAQQPINFAATFFLKQKSLAAKIKVARIGLKLERHRIDHGNYPKALTELLGEDLNDPFSDGILQYRLKNDGTPHLWSVGRNQIDEEGLPGNSDVEGDIVWMLTPIHGLTKSAWRAGLIKNRIN</sequence>
<dbReference type="InterPro" id="IPR045584">
    <property type="entry name" value="Pilin-like"/>
</dbReference>
<dbReference type="AlphaFoldDB" id="A0A918TQK5"/>
<gene>
    <name evidence="1" type="ORF">GCM10007100_22660</name>
</gene>
<organism evidence="1 2">
    <name type="scientific">Roseibacillus persicicus</name>
    <dbReference type="NCBI Taxonomy" id="454148"/>
    <lineage>
        <taxon>Bacteria</taxon>
        <taxon>Pseudomonadati</taxon>
        <taxon>Verrucomicrobiota</taxon>
        <taxon>Verrucomicrobiia</taxon>
        <taxon>Verrucomicrobiales</taxon>
        <taxon>Verrucomicrobiaceae</taxon>
        <taxon>Roseibacillus</taxon>
    </lineage>
</organism>
<protein>
    <submittedName>
        <fullName evidence="1">Uncharacterized protein</fullName>
    </submittedName>
</protein>
<reference evidence="1" key="1">
    <citation type="journal article" date="2014" name="Int. J. Syst. Evol. Microbiol.">
        <title>Complete genome sequence of Corynebacterium casei LMG S-19264T (=DSM 44701T), isolated from a smear-ripened cheese.</title>
        <authorList>
            <consortium name="US DOE Joint Genome Institute (JGI-PGF)"/>
            <person name="Walter F."/>
            <person name="Albersmeier A."/>
            <person name="Kalinowski J."/>
            <person name="Ruckert C."/>
        </authorList>
    </citation>
    <scope>NUCLEOTIDE SEQUENCE</scope>
    <source>
        <strain evidence="1">KCTC 12988</strain>
    </source>
</reference>
<proteinExistence type="predicted"/>
<comment type="caution">
    <text evidence="1">The sequence shown here is derived from an EMBL/GenBank/DDBJ whole genome shotgun (WGS) entry which is preliminary data.</text>
</comment>
<keyword evidence="2" id="KW-1185">Reference proteome</keyword>
<accession>A0A918TQK5</accession>
<reference evidence="1" key="2">
    <citation type="submission" date="2020-09" db="EMBL/GenBank/DDBJ databases">
        <authorList>
            <person name="Sun Q."/>
            <person name="Kim S."/>
        </authorList>
    </citation>
    <scope>NUCLEOTIDE SEQUENCE</scope>
    <source>
        <strain evidence="1">KCTC 12988</strain>
    </source>
</reference>
<dbReference type="Proteomes" id="UP000644507">
    <property type="component" value="Unassembled WGS sequence"/>
</dbReference>
<name>A0A918TQK5_9BACT</name>
<evidence type="ECO:0000313" key="2">
    <source>
        <dbReference type="Proteomes" id="UP000644507"/>
    </source>
</evidence>
<dbReference type="EMBL" id="BMXI01000009">
    <property type="protein sequence ID" value="GHC55523.1"/>
    <property type="molecule type" value="Genomic_DNA"/>
</dbReference>
<evidence type="ECO:0000313" key="1">
    <source>
        <dbReference type="EMBL" id="GHC55523.1"/>
    </source>
</evidence>
<dbReference type="SUPFAM" id="SSF54523">
    <property type="entry name" value="Pili subunits"/>
    <property type="match status" value="1"/>
</dbReference>